<dbReference type="GO" id="GO:0019171">
    <property type="term" value="F:(3R)-hydroxyacyl-[acyl-carrier-protein] dehydratase activity"/>
    <property type="evidence" value="ECO:0007669"/>
    <property type="project" value="InterPro"/>
</dbReference>
<evidence type="ECO:0000256" key="1">
    <source>
        <dbReference type="ARBA" id="ARBA00022679"/>
    </source>
</evidence>
<dbReference type="OrthoDB" id="5417908at2759"/>
<dbReference type="InterPro" id="IPR001227">
    <property type="entry name" value="Ac_transferase_dom_sf"/>
</dbReference>
<feature type="domain" description="Malonyl-CoA:ACP transacylase (MAT)" evidence="2">
    <location>
        <begin position="1070"/>
        <end position="1346"/>
    </location>
</feature>
<dbReference type="Pfam" id="PF17951">
    <property type="entry name" value="FAS_meander"/>
    <property type="match status" value="1"/>
</dbReference>
<dbReference type="VEuPathDB" id="FungiDB:MPH_06692"/>
<dbReference type="GO" id="GO:0006633">
    <property type="term" value="P:fatty acid biosynthetic process"/>
    <property type="evidence" value="ECO:0007669"/>
    <property type="project" value="InterPro"/>
</dbReference>
<dbReference type="GO" id="GO:0005835">
    <property type="term" value="C:fatty acid synthase complex"/>
    <property type="evidence" value="ECO:0007669"/>
    <property type="project" value="InterPro"/>
</dbReference>
<dbReference type="eggNOG" id="ENOG502QQJX">
    <property type="taxonomic scope" value="Eukaryota"/>
</dbReference>
<sequence>MVELQLDAANATVKIEVPASCWDMAQEIRRMWCRTTRFRRPAGSESSQAILIVFEYVECVLHRTAALQKQGVRCVGTLRDIAAAVLSYIDRTYLDQHGEVHGALQRISIASEERRWTLRCYFATLKFVGHTQTRNSESLFEKGLLGQARIAVVFGTSYHANILEDLRSMINVYRPLIYEFAKVLMEHLHDCIRPDPASDIPELSTRVLGSLDQHEAGAELSELLSRPSMAVSLAGLVQLLNYYLVVHLSGLSIEQARRSLHSIGGCFEGSVIAAAVAAASSDGEFRTLAKAAITLLTTCGIYSEKTFPLEPLKPSIVKDCTDSQLDLPTRKLVLKGIPPNTVQNHVETINSYLPQYQKVDFSAQHELGIVVATGQASTLHGLRSRILADSSCRGPETQLIFLPTIFHGKIAWQKTAESISATDHDGQRFAETLLYSSPAKMREVWIERLDPIIAGDRSIPTHVLDFSLGDLGTFAASDVLVRPPNKVQRIAGSKFADATQGFTPREDTFCLQTFASTSVTLQVRCVLELGLPAPLKDRDVSLFKAVDCSTLRHQAWIRALLFTAESIQCRKASVRNPFREIVRQENVLIVVDGEAETREFVLYESSSREGYDWEPCFKATVYNEDLIDVLLPSNDARASWHLTWTYSFKVWPDLESAELCELSERSMPRLKSYIRHLWTQGEAAEVRSTSSYDANAQDGGPMYEKEWVLSVDNDLDELQDLPWTTRALCVCWRSLTAPLVLSPDIDINLPLLRCISLAFETLSSNTHLAVRGAPTSCKSKVKAITVADEGKVFEVEALMQHDSTPTLKIVAHFLIPGEFDSRGTFSLSDQDRATLLLETQKDVAVLVSRDWVEFLDKRSDLIGTTVHFNIASTLREQEKDIWASLTVQGDGEVTRGGHHVCRATVDYAAWDVEKNPVLDFLQRHDRSGSKPAPMETPTIKPFEAGCPLYLQQMSEGLATLQRAFSKPSPSLWHLLGSSDLAALPDIVARVHDSVANSFADGSAARVVRISTKISGKVARLTTKLRGDVAHWGMREGRLCIRGQSQASTSADDRLLVEFEAEVEEKPTVYLFTGQGSQRQNMGMDLMSSSKAARSVWTRADKYLLENYGFEITTIVKQNPKKLEIHFGGARGARLRENYLSLTADGTADGPKLFPRLGPDSESVLFQSEDGLLSVTGFAQIGLTLNACASVEDMRARHLLSGSSVFAGHSLGEFAAIAAMTGFVSVEELVKFVLIRGFSADMAVERDQHGQSVYRMCAVNPSAIHPGEQTLNHDALVIARLIRSSEVSDEALGVLVRAISERTASLLEVVNLNERTRQHVCAGEVRGLTDAPQLRTNLVEISETRDSLLG</sequence>
<dbReference type="InterPro" id="IPR040883">
    <property type="entry name" value="FAS_meander"/>
</dbReference>
<dbReference type="Gene3D" id="3.30.70.2430">
    <property type="match status" value="1"/>
</dbReference>
<dbReference type="SUPFAM" id="SSF52151">
    <property type="entry name" value="FabD/lysophospholipase-like"/>
    <property type="match status" value="1"/>
</dbReference>
<dbReference type="InterPro" id="IPR032088">
    <property type="entry name" value="SAT"/>
</dbReference>
<keyword evidence="1" id="KW-0808">Transferase</keyword>
<dbReference type="Gene3D" id="2.40.128.700">
    <property type="match status" value="1"/>
</dbReference>
<dbReference type="InterPro" id="IPR014043">
    <property type="entry name" value="Acyl_transferase_dom"/>
</dbReference>
<dbReference type="HOGENOM" id="CLU_257807_0_0_1"/>
<dbReference type="PRINTS" id="PR01483">
    <property type="entry name" value="FASYNTHASE"/>
</dbReference>
<name>K2R1N5_MACPH</name>
<dbReference type="PANTHER" id="PTHR10982">
    <property type="entry name" value="MALONYL COA-ACYL CARRIER PROTEIN TRANSACYLASE"/>
    <property type="match status" value="1"/>
</dbReference>
<dbReference type="Pfam" id="PF16073">
    <property type="entry name" value="SAT"/>
    <property type="match status" value="1"/>
</dbReference>
<dbReference type="Pfam" id="PF00698">
    <property type="entry name" value="Acyl_transf_1"/>
    <property type="match status" value="1"/>
</dbReference>
<dbReference type="InterPro" id="IPR003965">
    <property type="entry name" value="Fatty_acid_synthase"/>
</dbReference>
<dbReference type="InterPro" id="IPR016035">
    <property type="entry name" value="Acyl_Trfase/lysoPLipase"/>
</dbReference>
<reference evidence="3 4" key="1">
    <citation type="journal article" date="2012" name="BMC Genomics">
        <title>Tools to kill: Genome of one of the most destructive plant pathogenic fungi Macrophomina phaseolina.</title>
        <authorList>
            <person name="Islam M.S."/>
            <person name="Haque M.S."/>
            <person name="Islam M.M."/>
            <person name="Emdad E.M."/>
            <person name="Halim A."/>
            <person name="Hossen Q.M.M."/>
            <person name="Hossain M.Z."/>
            <person name="Ahmed B."/>
            <person name="Rahim S."/>
            <person name="Rahman M.S."/>
            <person name="Alam M.M."/>
            <person name="Hou S."/>
            <person name="Wan X."/>
            <person name="Saito J.A."/>
            <person name="Alam M."/>
        </authorList>
    </citation>
    <scope>NUCLEOTIDE SEQUENCE [LARGE SCALE GENOMIC DNA]</scope>
    <source>
        <strain evidence="3 4">MS6</strain>
    </source>
</reference>
<protein>
    <recommendedName>
        <fullName evidence="2">Malonyl-CoA:ACP transacylase (MAT) domain-containing protein</fullName>
    </recommendedName>
</protein>
<dbReference type="SMART" id="SM00827">
    <property type="entry name" value="PKS_AT"/>
    <property type="match status" value="1"/>
</dbReference>
<dbReference type="Proteomes" id="UP000007129">
    <property type="component" value="Unassembled WGS sequence"/>
</dbReference>
<evidence type="ECO:0000313" key="4">
    <source>
        <dbReference type="Proteomes" id="UP000007129"/>
    </source>
</evidence>
<dbReference type="Gene3D" id="6.10.60.10">
    <property type="match status" value="1"/>
</dbReference>
<dbReference type="EMBL" id="AHHD01000285">
    <property type="protein sequence ID" value="EKG16126.1"/>
    <property type="molecule type" value="Genomic_DNA"/>
</dbReference>
<gene>
    <name evidence="3" type="ORF">MPH_06692</name>
</gene>
<evidence type="ECO:0000259" key="2">
    <source>
        <dbReference type="SMART" id="SM00827"/>
    </source>
</evidence>
<dbReference type="InParanoid" id="K2R1N5"/>
<dbReference type="STRING" id="1126212.K2R1N5"/>
<evidence type="ECO:0000313" key="3">
    <source>
        <dbReference type="EMBL" id="EKG16126.1"/>
    </source>
</evidence>
<dbReference type="Gene3D" id="3.40.366.10">
    <property type="entry name" value="Malonyl-Coenzyme A Acyl Carrier Protein, domain 2"/>
    <property type="match status" value="2"/>
</dbReference>
<organism evidence="3 4">
    <name type="scientific">Macrophomina phaseolina (strain MS6)</name>
    <name type="common">Charcoal rot fungus</name>
    <dbReference type="NCBI Taxonomy" id="1126212"/>
    <lineage>
        <taxon>Eukaryota</taxon>
        <taxon>Fungi</taxon>
        <taxon>Dikarya</taxon>
        <taxon>Ascomycota</taxon>
        <taxon>Pezizomycotina</taxon>
        <taxon>Dothideomycetes</taxon>
        <taxon>Dothideomycetes incertae sedis</taxon>
        <taxon>Botryosphaeriales</taxon>
        <taxon>Botryosphaeriaceae</taxon>
        <taxon>Macrophomina</taxon>
    </lineage>
</organism>
<dbReference type="Gene3D" id="3.30.70.3290">
    <property type="match status" value="1"/>
</dbReference>
<dbReference type="Pfam" id="PF22235">
    <property type="entry name" value="FAS1_thioest_ins"/>
    <property type="match status" value="1"/>
</dbReference>
<dbReference type="Gene3D" id="1.20.1050.120">
    <property type="match status" value="1"/>
</dbReference>
<proteinExistence type="predicted"/>
<comment type="caution">
    <text evidence="3">The sequence shown here is derived from an EMBL/GenBank/DDBJ whole genome shotgun (WGS) entry which is preliminary data.</text>
</comment>
<dbReference type="InterPro" id="IPR050830">
    <property type="entry name" value="Fungal_FAS"/>
</dbReference>
<accession>K2R1N5</accession>
<dbReference type="PANTHER" id="PTHR10982:SF21">
    <property type="entry name" value="FATTY ACID SYNTHASE SUBUNIT BETA"/>
    <property type="match status" value="1"/>
</dbReference>
<dbReference type="GO" id="GO:0004312">
    <property type="term" value="F:fatty acid synthase activity"/>
    <property type="evidence" value="ECO:0007669"/>
    <property type="project" value="InterPro"/>
</dbReference>